<dbReference type="GeneID" id="92768057"/>
<dbReference type="Pfam" id="PF07563">
    <property type="entry name" value="DUF1541"/>
    <property type="match status" value="2"/>
</dbReference>
<organism evidence="4 5">
    <name type="scientific">Corynebacterium amycolatum</name>
    <dbReference type="NCBI Taxonomy" id="43765"/>
    <lineage>
        <taxon>Bacteria</taxon>
        <taxon>Bacillati</taxon>
        <taxon>Actinomycetota</taxon>
        <taxon>Actinomycetes</taxon>
        <taxon>Mycobacteriales</taxon>
        <taxon>Corynebacteriaceae</taxon>
        <taxon>Corynebacterium</taxon>
    </lineage>
</organism>
<name>A0AB38XW37_CORAY</name>
<feature type="chain" id="PRO_5044297146" evidence="2">
    <location>
        <begin position="24"/>
        <end position="223"/>
    </location>
</feature>
<dbReference type="InterPro" id="IPR011438">
    <property type="entry name" value="DUF1541"/>
</dbReference>
<reference evidence="4" key="1">
    <citation type="submission" date="2023-03" db="EMBL/GenBank/DDBJ databases">
        <title>Corynebacterium amycolatum SB-1.</title>
        <authorList>
            <person name="Jo H."/>
        </authorList>
    </citation>
    <scope>NUCLEOTIDE SEQUENCE</scope>
    <source>
        <strain evidence="4">SB-1</strain>
    </source>
</reference>
<sequence length="223" mass="23205">MAKNIRPLNALVAAGAASVLALAGCSSDDSTNTEASSTVSETSSSATATSSEDTGDMDDMDDADGHGEHGDHDDDAMAGHDHPADGGPAPEGMAPADNAKFPVGSEVKVLADHMPGMKGAEGKVVGVFNTTTYSVSYTPTDGSEPVKDHRWVVHEELENPGEAPLADGSEITINAEHMAGMKGAKGTVDYSTQEPVYMVDIDEDGMTMKNHKWVTESELAPED</sequence>
<accession>A0AB38XW37</accession>
<dbReference type="Gene3D" id="2.30.30.1210">
    <property type="entry name" value="Domain of unknown function DUF1541"/>
    <property type="match status" value="1"/>
</dbReference>
<dbReference type="RefSeq" id="WP_080972903.1">
    <property type="nucleotide sequence ID" value="NZ_CP046975.1"/>
</dbReference>
<feature type="compositionally biased region" description="Low complexity" evidence="1">
    <location>
        <begin position="25"/>
        <end position="52"/>
    </location>
</feature>
<dbReference type="AlphaFoldDB" id="A0AB38XW37"/>
<feature type="region of interest" description="Disordered" evidence="1">
    <location>
        <begin position="25"/>
        <end position="99"/>
    </location>
</feature>
<gene>
    <name evidence="4" type="ORF">P2W56_01355</name>
</gene>
<feature type="domain" description="DUF1541" evidence="3">
    <location>
        <begin position="167"/>
        <end position="216"/>
    </location>
</feature>
<dbReference type="PROSITE" id="PS51257">
    <property type="entry name" value="PROKAR_LIPOPROTEIN"/>
    <property type="match status" value="1"/>
</dbReference>
<keyword evidence="2" id="KW-0732">Signal</keyword>
<evidence type="ECO:0000256" key="2">
    <source>
        <dbReference type="SAM" id="SignalP"/>
    </source>
</evidence>
<evidence type="ECO:0000259" key="3">
    <source>
        <dbReference type="Pfam" id="PF07563"/>
    </source>
</evidence>
<evidence type="ECO:0000313" key="4">
    <source>
        <dbReference type="EMBL" id="WET44135.1"/>
    </source>
</evidence>
<dbReference type="Proteomes" id="UP001220238">
    <property type="component" value="Chromosome"/>
</dbReference>
<proteinExistence type="predicted"/>
<evidence type="ECO:0000256" key="1">
    <source>
        <dbReference type="SAM" id="MobiDB-lite"/>
    </source>
</evidence>
<protein>
    <submittedName>
        <fullName evidence="4">YdhK family protein</fullName>
    </submittedName>
</protein>
<feature type="domain" description="DUF1541" evidence="3">
    <location>
        <begin position="103"/>
        <end position="154"/>
    </location>
</feature>
<feature type="compositionally biased region" description="Acidic residues" evidence="1">
    <location>
        <begin position="53"/>
        <end position="62"/>
    </location>
</feature>
<dbReference type="EMBL" id="CP120206">
    <property type="protein sequence ID" value="WET44135.1"/>
    <property type="molecule type" value="Genomic_DNA"/>
</dbReference>
<feature type="compositionally biased region" description="Basic and acidic residues" evidence="1">
    <location>
        <begin position="63"/>
        <end position="84"/>
    </location>
</feature>
<feature type="signal peptide" evidence="2">
    <location>
        <begin position="1"/>
        <end position="23"/>
    </location>
</feature>
<evidence type="ECO:0000313" key="5">
    <source>
        <dbReference type="Proteomes" id="UP001220238"/>
    </source>
</evidence>